<feature type="compositionally biased region" description="Polar residues" evidence="1">
    <location>
        <begin position="399"/>
        <end position="423"/>
    </location>
</feature>
<organism evidence="3 4">
    <name type="scientific">Acanthaster planci</name>
    <name type="common">Crown-of-thorns starfish</name>
    <dbReference type="NCBI Taxonomy" id="133434"/>
    <lineage>
        <taxon>Eukaryota</taxon>
        <taxon>Metazoa</taxon>
        <taxon>Echinodermata</taxon>
        <taxon>Eleutherozoa</taxon>
        <taxon>Asterozoa</taxon>
        <taxon>Asteroidea</taxon>
        <taxon>Valvatacea</taxon>
        <taxon>Valvatida</taxon>
        <taxon>Acanthasteridae</taxon>
        <taxon>Acanthaster</taxon>
    </lineage>
</organism>
<feature type="domain" description="Methyltransferase" evidence="2">
    <location>
        <begin position="133"/>
        <end position="370"/>
    </location>
</feature>
<dbReference type="InterPro" id="IPR025714">
    <property type="entry name" value="Methyltranfer_dom"/>
</dbReference>
<dbReference type="AlphaFoldDB" id="A0A8B8A034"/>
<dbReference type="PANTHER" id="PTHR12496">
    <property type="entry name" value="CGI-41 METHYLTRANSFERASE"/>
    <property type="match status" value="1"/>
</dbReference>
<gene>
    <name evidence="4" type="primary">LOC110989941</name>
</gene>
<dbReference type="PANTHER" id="PTHR12496:SF2">
    <property type="entry name" value="METHYLTRANSFERASE-LIKE PROTEIN 25B"/>
    <property type="match status" value="1"/>
</dbReference>
<name>A0A8B8A034_ACAPL</name>
<reference evidence="4" key="1">
    <citation type="submission" date="2025-08" db="UniProtKB">
        <authorList>
            <consortium name="RefSeq"/>
        </authorList>
    </citation>
    <scope>IDENTIFICATION</scope>
</reference>
<feature type="compositionally biased region" description="Basic and acidic residues" evidence="1">
    <location>
        <begin position="247"/>
        <end position="263"/>
    </location>
</feature>
<evidence type="ECO:0000313" key="3">
    <source>
        <dbReference type="Proteomes" id="UP000694845"/>
    </source>
</evidence>
<dbReference type="OrthoDB" id="5875367at2759"/>
<dbReference type="GeneID" id="110989941"/>
<evidence type="ECO:0000259" key="2">
    <source>
        <dbReference type="Pfam" id="PF13679"/>
    </source>
</evidence>
<evidence type="ECO:0000313" key="4">
    <source>
        <dbReference type="RefSeq" id="XP_022110350.1"/>
    </source>
</evidence>
<dbReference type="KEGG" id="aplc:110989941"/>
<dbReference type="Proteomes" id="UP000694845">
    <property type="component" value="Unplaced"/>
</dbReference>
<dbReference type="CTD" id="764297"/>
<dbReference type="InterPro" id="IPR052220">
    <property type="entry name" value="METTL25"/>
</dbReference>
<dbReference type="RefSeq" id="XP_022110350.1">
    <property type="nucleotide sequence ID" value="XM_022254658.1"/>
</dbReference>
<feature type="region of interest" description="Disordered" evidence="1">
    <location>
        <begin position="399"/>
        <end position="431"/>
    </location>
</feature>
<keyword evidence="3" id="KW-1185">Reference proteome</keyword>
<feature type="region of interest" description="Disordered" evidence="1">
    <location>
        <begin position="245"/>
        <end position="264"/>
    </location>
</feature>
<sequence length="689" mass="75326">MAASLSCTESSARQVEELTRQLHVLVCKYRWITESYVVEFFLKDHWSRLPPSWQTALASLTPPDIAESVLMNSPPTSQRSESSTVWPLSLLAFRAATLALALRRTAAQPAKLHPQSGRNPDLSHCYRAHVKPKKQHEIERLAAVINTMCEKAACCHIVDVGSGQGHLSRLLSFGYGHRVTSIEAVDCHVTGAAKFDQEVKAYFERKARASGVVKPEGIASPHHVVCTVHPYITVEEFLSVISARTRSNQDDRGPHAVSREDCQTGRQAYTNKRLKMDSAESGNVRSDKSSSSTDLSIVHGCTIPSSCQDCSATQGETSCHPTGKHSQSEAFLVTGLHTCGDLGPTMLRTFAECPPAVALASVACCYMRMSFCDKSCECHYSPVTLPSHSCGDAANLSSPNHPGSPNLDQSCSSEPPAKSSGSDKVSRPKGLSASELDVRLPMSKHVQSLCHKVGSTLSFEPLELACHFIEGYRARLKGECTNISCFSLQHNKTALATKDRTGNKRPRIANTFSVVTSVSDLKAELSHSTHFLNQTGHSGSFSSRSSSVSDPSLLTQGYRAALEVLIQEQCPDLNRSQEGARRIRKGVSSIKRAHQKSFEEYASSILGRLGLQSDPDRIHAVGETVLPRWHNLLTYHSLRQLMAPVVESLVLLDRALFLLDKGIESSLVPIFDPLLSPRNLVLLAIKKTR</sequence>
<evidence type="ECO:0000256" key="1">
    <source>
        <dbReference type="SAM" id="MobiDB-lite"/>
    </source>
</evidence>
<dbReference type="Pfam" id="PF13679">
    <property type="entry name" value="Methyltransf_32"/>
    <property type="match status" value="1"/>
</dbReference>
<accession>A0A8B8A034</accession>
<proteinExistence type="predicted"/>
<protein>
    <submittedName>
        <fullName evidence="4">LOW QUALITY PROTEIN: protein RRNAD1-like</fullName>
    </submittedName>
</protein>
<dbReference type="OMA" id="YRWITES"/>